<keyword evidence="4" id="KW-0808">Transferase</keyword>
<dbReference type="InterPro" id="IPR000225">
    <property type="entry name" value="Armadillo"/>
</dbReference>
<keyword evidence="9" id="KW-1185">Reference proteome</keyword>
<feature type="domain" description="U-box" evidence="7">
    <location>
        <begin position="276"/>
        <end position="354"/>
    </location>
</feature>
<dbReference type="PROSITE" id="PS51698">
    <property type="entry name" value="U_BOX"/>
    <property type="match status" value="1"/>
</dbReference>
<dbReference type="Proteomes" id="UP000827721">
    <property type="component" value="Unassembled WGS sequence"/>
</dbReference>
<dbReference type="Gene3D" id="3.30.40.10">
    <property type="entry name" value="Zinc/RING finger domain, C3HC4 (zinc finger)"/>
    <property type="match status" value="1"/>
</dbReference>
<evidence type="ECO:0000256" key="4">
    <source>
        <dbReference type="ARBA" id="ARBA00022679"/>
    </source>
</evidence>
<dbReference type="InterPro" id="IPR032801">
    <property type="entry name" value="PXL2A/B/C"/>
</dbReference>
<dbReference type="Pfam" id="PF00514">
    <property type="entry name" value="Arm"/>
    <property type="match status" value="1"/>
</dbReference>
<dbReference type="PANTHER" id="PTHR45958">
    <property type="entry name" value="RING-TYPE E3 UBIQUITIN TRANSFERASE"/>
    <property type="match status" value="1"/>
</dbReference>
<dbReference type="SMART" id="SM00504">
    <property type="entry name" value="Ubox"/>
    <property type="match status" value="1"/>
</dbReference>
<dbReference type="InterPro" id="IPR003613">
    <property type="entry name" value="Ubox_domain"/>
</dbReference>
<reference evidence="8 9" key="1">
    <citation type="submission" date="2021-02" db="EMBL/GenBank/DDBJ databases">
        <title>Plant Genome Project.</title>
        <authorList>
            <person name="Zhang R.-G."/>
        </authorList>
    </citation>
    <scope>NUCLEOTIDE SEQUENCE [LARGE SCALE GENOMIC DNA]</scope>
    <source>
        <tissue evidence="8">Leaves</tissue>
    </source>
</reference>
<sequence>MSPLTTITAVLLCAVVAKMMYLLVAEAGVRIATITFHVWLLNNKIDLILPFESMFNGDTTQVATFADSLLESISKFIASVVCIELEYEKFIEIGCYLYRASSVIMELQTTEHTPVNAMEILRSLSKNIDLAQNLVEKFKKSTHQISDTKLRSTIVQLEGVIRSMGEWLSLIPSSTFRGQEYAQVAVQSLSKEMLNAQFFDQNEVLHTKELEPQADLYKELPKEEVPVESDLYSIIVDDSMPHVIEFPENTSFSSQSEYQNISRSITLPRVAQYVEPLYETFFCPLTKEIMDDPVTIESGVTYEKKAIMEWFETFENPEEIFCPTTGKKLMSMALSTNIALKTTIEEWKDRNETTGIKVARAALSLATSERMVLEAIKDLQSICQRKQYNKVQVRNFGILPLLVKFVEYKDRNVRCAALELLRQLVEDDDDEKERIANTMDISVVVKMLSSSHRPVRHASLLLLLELSRSQYLCEKIGSITGGILMLITIKYNRTVDAFGSEKAEQILRNLEGSPTNIKCMAENGLLEPLIYHLNEGCEEMQMEMASYLAEIVLGPDRKTYVAERVAHTLIRMVKSGNTLLRRTAFKALVQISSYHPNSRILVEAGIVQIMGKEMFSQRSHSEPMNSKEAAAAIVANILESGLEHKSLQVNSLGHTITSDYVVSNLIDMLKNSTPDELNINLIRILSCLTKCPRSMATIVSIVKETEASYTLIELINNPHEELGVAAIKLLITLSPYLGHTLVERLCKTRGQPESLIQSPSETTRISERQAVSAKFLAKLPHQNLTLNLALLSKNIVPTILLTIDLIQRQGTRTSRYASDYLEGLVGILVRFTTTLYEPQILFLAKTHNFTSVFTELLMKTSCDEVQKLSAIGLENLSSESTKLSKPPQVKKTTFMKSSYLPKFLSFGTSKKMKIPVCPVHRGACSSQNTFCLIDAKAVDRLLACLEHENVEIVEAALSALCTLLDDKVDVDKSVSMLNEVNAIQHVLNVVKEHEEEGLQQKSFWMIERFLVKGGKKFASDISQDRSLPVTLVSAFHHGDVNTRQMAEKILRHLNKMPSISAPNYTLTSGLIPAKSWLDHSLLEKKMASFSMEDFVGDGSLKGQLPKLLEEGWDDVPTLKLMNSEDMDAINMSQQQKDALEIRSYLHDRALMQYGDVLETSGKGLPQLLNLSTGDLSSQFGMKRGHIARFMDRTSACDSPQPTLHALPLRKTTSKTSRTNSIYKVYGSNSTKMKNRIGSLQRYNTNYDKSLEQSLADFKIKDGYIFKGIVAAGPPEPRVCGCVKPPPVTENVAPYSAIENISIQKLSPEYKIGIERLVKSKTPPMKASELWREKPAVILCIRRPGCIMCRAEAHQLYAKKPIFDALGIQLFAVLHEYIESEVKDFWPRYWGGVVAYDQSMEFFRALGGGKLLKDKFLSGFLLNPRAIANYKRAKASGAELNLKGEGDIKGGLFIVGGGKSGIAYQFIERNFGDWAPLPEVIEICTKLQVILAGSLLYCNC</sequence>
<dbReference type="InterPro" id="IPR013083">
    <property type="entry name" value="Znf_RING/FYVE/PHD"/>
</dbReference>
<protein>
    <recommendedName>
        <fullName evidence="3">RING-type E3 ubiquitin transferase</fullName>
        <ecNumber evidence="3">2.3.2.27</ecNumber>
    </recommendedName>
</protein>
<proteinExistence type="predicted"/>
<evidence type="ECO:0000256" key="6">
    <source>
        <dbReference type="ARBA" id="ARBA00022786"/>
    </source>
</evidence>
<comment type="catalytic activity">
    <reaction evidence="1">
        <text>S-ubiquitinyl-[E2 ubiquitin-conjugating enzyme]-L-cysteine + [acceptor protein]-L-lysine = [E2 ubiquitin-conjugating enzyme]-L-cysteine + N(6)-ubiquitinyl-[acceptor protein]-L-lysine.</text>
        <dbReference type="EC" id="2.3.2.27"/>
    </reaction>
</comment>
<dbReference type="InterPro" id="IPR011989">
    <property type="entry name" value="ARM-like"/>
</dbReference>
<dbReference type="SUPFAM" id="SSF57850">
    <property type="entry name" value="RING/U-box"/>
    <property type="match status" value="1"/>
</dbReference>
<dbReference type="PANTHER" id="PTHR45958:SF4">
    <property type="entry name" value="U-BOX DOMAIN-CONTAINING PROTEIN 42-RELATED"/>
    <property type="match status" value="1"/>
</dbReference>
<dbReference type="CDD" id="cd16664">
    <property type="entry name" value="RING-Ubox_PUB"/>
    <property type="match status" value="1"/>
</dbReference>
<evidence type="ECO:0000256" key="2">
    <source>
        <dbReference type="ARBA" id="ARBA00004906"/>
    </source>
</evidence>
<accession>A0ABQ8I049</accession>
<gene>
    <name evidence="8" type="ORF">JRO89_XS05G0020700</name>
</gene>
<evidence type="ECO:0000256" key="5">
    <source>
        <dbReference type="ARBA" id="ARBA00022737"/>
    </source>
</evidence>
<dbReference type="SUPFAM" id="SSF48371">
    <property type="entry name" value="ARM repeat"/>
    <property type="match status" value="2"/>
</dbReference>
<evidence type="ECO:0000313" key="8">
    <source>
        <dbReference type="EMBL" id="KAH7569933.1"/>
    </source>
</evidence>
<dbReference type="InterPro" id="IPR016024">
    <property type="entry name" value="ARM-type_fold"/>
</dbReference>
<dbReference type="Gene3D" id="1.25.10.10">
    <property type="entry name" value="Leucine-rich Repeat Variant"/>
    <property type="match status" value="3"/>
</dbReference>
<evidence type="ECO:0000256" key="1">
    <source>
        <dbReference type="ARBA" id="ARBA00000900"/>
    </source>
</evidence>
<evidence type="ECO:0000313" key="9">
    <source>
        <dbReference type="Proteomes" id="UP000827721"/>
    </source>
</evidence>
<organism evidence="8 9">
    <name type="scientific">Xanthoceras sorbifolium</name>
    <dbReference type="NCBI Taxonomy" id="99658"/>
    <lineage>
        <taxon>Eukaryota</taxon>
        <taxon>Viridiplantae</taxon>
        <taxon>Streptophyta</taxon>
        <taxon>Embryophyta</taxon>
        <taxon>Tracheophyta</taxon>
        <taxon>Spermatophyta</taxon>
        <taxon>Magnoliopsida</taxon>
        <taxon>eudicotyledons</taxon>
        <taxon>Gunneridae</taxon>
        <taxon>Pentapetalae</taxon>
        <taxon>rosids</taxon>
        <taxon>malvids</taxon>
        <taxon>Sapindales</taxon>
        <taxon>Sapindaceae</taxon>
        <taxon>Xanthoceroideae</taxon>
        <taxon>Xanthoceras</taxon>
    </lineage>
</organism>
<comment type="pathway">
    <text evidence="2">Protein modification; protein ubiquitination.</text>
</comment>
<dbReference type="InterPro" id="IPR052608">
    <property type="entry name" value="U-box_domain_protein"/>
</dbReference>
<evidence type="ECO:0000259" key="7">
    <source>
        <dbReference type="PROSITE" id="PS51698"/>
    </source>
</evidence>
<comment type="caution">
    <text evidence="8">The sequence shown here is derived from an EMBL/GenBank/DDBJ whole genome shotgun (WGS) entry which is preliminary data.</text>
</comment>
<keyword evidence="5" id="KW-0677">Repeat</keyword>
<dbReference type="Pfam" id="PF13911">
    <property type="entry name" value="AhpC-TSA_2"/>
    <property type="match status" value="1"/>
</dbReference>
<dbReference type="InterPro" id="IPR045210">
    <property type="entry name" value="RING-Ubox_PUB"/>
</dbReference>
<name>A0ABQ8I049_9ROSI</name>
<keyword evidence="6" id="KW-0833">Ubl conjugation pathway</keyword>
<dbReference type="EMBL" id="JAFEMO010000005">
    <property type="protein sequence ID" value="KAH7569933.1"/>
    <property type="molecule type" value="Genomic_DNA"/>
</dbReference>
<evidence type="ECO:0000256" key="3">
    <source>
        <dbReference type="ARBA" id="ARBA00012483"/>
    </source>
</evidence>
<dbReference type="EC" id="2.3.2.27" evidence="3"/>
<dbReference type="SMART" id="SM00185">
    <property type="entry name" value="ARM"/>
    <property type="match status" value="4"/>
</dbReference>
<dbReference type="Pfam" id="PF04564">
    <property type="entry name" value="U-box"/>
    <property type="match status" value="1"/>
</dbReference>